<reference evidence="2" key="1">
    <citation type="journal article" date="2023" name="Nat. Plants">
        <title>Single-cell RNA sequencing provides a high-resolution roadmap for understanding the multicellular compartmentation of specialized metabolism.</title>
        <authorList>
            <person name="Sun S."/>
            <person name="Shen X."/>
            <person name="Li Y."/>
            <person name="Li Y."/>
            <person name="Wang S."/>
            <person name="Li R."/>
            <person name="Zhang H."/>
            <person name="Shen G."/>
            <person name="Guo B."/>
            <person name="Wei J."/>
            <person name="Xu J."/>
            <person name="St-Pierre B."/>
            <person name="Chen S."/>
            <person name="Sun C."/>
        </authorList>
    </citation>
    <scope>NUCLEOTIDE SEQUENCE [LARGE SCALE GENOMIC DNA]</scope>
</reference>
<sequence>MEVKIDQSLDHKGRISKPLKIMAWLLIRLKLRRASLEGFRWSVEATKSSIEVLYEGGNLGKVLNQIYLQLKIHIKVVSEQPPIEAWKQNVESLFYSYGVREEEKPQLVLNSLSYEVNYWWDSKCEKRRIGVRPIKTWSLIKQTLWDIFGVGNHEEQRQGQEQEKIMESSTGEKSTKANKLSQAQDVLYRKVIHHEKKNTCTFVRKEKSREEEIKSVVSTKESERKRKESECLIENHESLKEEQVNEKKNEMEKSERTKEKGDKGEEMKDSRCDVSSSLNSLSTEEVNLFTNSNNHFLACFPQTVQKFEAQNMENTEILGYKLYKTISFLPSTSFLSFDFIINKSNSCFFLSFVNSISIFELLTYNLWNKDKSWNES</sequence>
<proteinExistence type="predicted"/>
<name>A0ACC0CAZ9_CATRO</name>
<evidence type="ECO:0000313" key="1">
    <source>
        <dbReference type="EMBL" id="KAI5682059.1"/>
    </source>
</evidence>
<evidence type="ECO:0000313" key="2">
    <source>
        <dbReference type="Proteomes" id="UP001060085"/>
    </source>
</evidence>
<dbReference type="EMBL" id="CM044701">
    <property type="protein sequence ID" value="KAI5682059.1"/>
    <property type="molecule type" value="Genomic_DNA"/>
</dbReference>
<organism evidence="1 2">
    <name type="scientific">Catharanthus roseus</name>
    <name type="common">Madagascar periwinkle</name>
    <name type="synonym">Vinca rosea</name>
    <dbReference type="NCBI Taxonomy" id="4058"/>
    <lineage>
        <taxon>Eukaryota</taxon>
        <taxon>Viridiplantae</taxon>
        <taxon>Streptophyta</taxon>
        <taxon>Embryophyta</taxon>
        <taxon>Tracheophyta</taxon>
        <taxon>Spermatophyta</taxon>
        <taxon>Magnoliopsida</taxon>
        <taxon>eudicotyledons</taxon>
        <taxon>Gunneridae</taxon>
        <taxon>Pentapetalae</taxon>
        <taxon>asterids</taxon>
        <taxon>lamiids</taxon>
        <taxon>Gentianales</taxon>
        <taxon>Apocynaceae</taxon>
        <taxon>Rauvolfioideae</taxon>
        <taxon>Vinceae</taxon>
        <taxon>Catharanthinae</taxon>
        <taxon>Catharanthus</taxon>
    </lineage>
</organism>
<protein>
    <submittedName>
        <fullName evidence="1">Uncharacterized protein</fullName>
    </submittedName>
</protein>
<comment type="caution">
    <text evidence="1">The sequence shown here is derived from an EMBL/GenBank/DDBJ whole genome shotgun (WGS) entry which is preliminary data.</text>
</comment>
<keyword evidence="2" id="KW-1185">Reference proteome</keyword>
<accession>A0ACC0CAZ9</accession>
<gene>
    <name evidence="1" type="ORF">M9H77_03287</name>
</gene>
<dbReference type="Proteomes" id="UP001060085">
    <property type="component" value="Linkage Group LG01"/>
</dbReference>